<name>A0A645B0K8_9ZZZZ</name>
<evidence type="ECO:0000256" key="2">
    <source>
        <dbReference type="SAM" id="Phobius"/>
    </source>
</evidence>
<accession>A0A645B0K8</accession>
<feature type="compositionally biased region" description="Low complexity" evidence="1">
    <location>
        <begin position="33"/>
        <end position="48"/>
    </location>
</feature>
<evidence type="ECO:0000256" key="1">
    <source>
        <dbReference type="SAM" id="MobiDB-lite"/>
    </source>
</evidence>
<comment type="caution">
    <text evidence="3">The sequence shown here is derived from an EMBL/GenBank/DDBJ whole genome shotgun (WGS) entry which is preliminary data.</text>
</comment>
<reference evidence="3" key="1">
    <citation type="submission" date="2019-08" db="EMBL/GenBank/DDBJ databases">
        <authorList>
            <person name="Kucharzyk K."/>
            <person name="Murdoch R.W."/>
            <person name="Higgins S."/>
            <person name="Loffler F."/>
        </authorList>
    </citation>
    <scope>NUCLEOTIDE SEQUENCE</scope>
</reference>
<organism evidence="3">
    <name type="scientific">bioreactor metagenome</name>
    <dbReference type="NCBI Taxonomy" id="1076179"/>
    <lineage>
        <taxon>unclassified sequences</taxon>
        <taxon>metagenomes</taxon>
        <taxon>ecological metagenomes</taxon>
    </lineage>
</organism>
<keyword evidence="2" id="KW-1133">Transmembrane helix</keyword>
<dbReference type="AlphaFoldDB" id="A0A645B0K8"/>
<sequence length="48" mass="5009">MDRRQFISGVGYAVLSLGIAWGGLNLSERSSDSKSPQSAPISQPASSV</sequence>
<feature type="transmembrane region" description="Helical" evidence="2">
    <location>
        <begin position="6"/>
        <end position="24"/>
    </location>
</feature>
<feature type="region of interest" description="Disordered" evidence="1">
    <location>
        <begin position="28"/>
        <end position="48"/>
    </location>
</feature>
<keyword evidence="2" id="KW-0812">Transmembrane</keyword>
<gene>
    <name evidence="3" type="ORF">SDC9_105805</name>
</gene>
<protein>
    <submittedName>
        <fullName evidence="3">Uncharacterized protein</fullName>
    </submittedName>
</protein>
<proteinExistence type="predicted"/>
<dbReference type="EMBL" id="VSSQ01017051">
    <property type="protein sequence ID" value="MPM58970.1"/>
    <property type="molecule type" value="Genomic_DNA"/>
</dbReference>
<keyword evidence="2" id="KW-0472">Membrane</keyword>
<evidence type="ECO:0000313" key="3">
    <source>
        <dbReference type="EMBL" id="MPM58970.1"/>
    </source>
</evidence>